<gene>
    <name evidence="1" type="ORF">A3D42_03155</name>
</gene>
<dbReference type="Gene3D" id="3.30.160.250">
    <property type="match status" value="1"/>
</dbReference>
<dbReference type="Proteomes" id="UP000177777">
    <property type="component" value="Unassembled WGS sequence"/>
</dbReference>
<dbReference type="SUPFAM" id="SSF143100">
    <property type="entry name" value="TTHA1013/TTHA0281-like"/>
    <property type="match status" value="1"/>
</dbReference>
<dbReference type="EMBL" id="MFUE01000003">
    <property type="protein sequence ID" value="OGI78031.1"/>
    <property type="molecule type" value="Genomic_DNA"/>
</dbReference>
<accession>A0A1F6W804</accession>
<comment type="caution">
    <text evidence="1">The sequence shown here is derived from an EMBL/GenBank/DDBJ whole genome shotgun (WGS) entry which is preliminary data.</text>
</comment>
<dbReference type="AlphaFoldDB" id="A0A1F6W804"/>
<sequence length="81" mass="9544">MLTAFINKKLYTAKYKLLEDKTYFGEIPSLRGVWANAKTLEECREELKEVLEGWLILRLKKNLPVPNFETPSSYMKTRIYA</sequence>
<organism evidence="1 2">
    <name type="scientific">Candidatus Nomurabacteria bacterium RIFCSPHIGHO2_02_FULL_41_18</name>
    <dbReference type="NCBI Taxonomy" id="1801754"/>
    <lineage>
        <taxon>Bacteria</taxon>
        <taxon>Candidatus Nomuraibacteriota</taxon>
    </lineage>
</organism>
<evidence type="ECO:0000313" key="1">
    <source>
        <dbReference type="EMBL" id="OGI78031.1"/>
    </source>
</evidence>
<proteinExistence type="predicted"/>
<dbReference type="Pfam" id="PF21748">
    <property type="entry name" value="UPF0150"/>
    <property type="match status" value="1"/>
</dbReference>
<name>A0A1F6W804_9BACT</name>
<reference evidence="1 2" key="1">
    <citation type="journal article" date="2016" name="Nat. Commun.">
        <title>Thousands of microbial genomes shed light on interconnected biogeochemical processes in an aquifer system.</title>
        <authorList>
            <person name="Anantharaman K."/>
            <person name="Brown C.T."/>
            <person name="Hug L.A."/>
            <person name="Sharon I."/>
            <person name="Castelle C.J."/>
            <person name="Probst A.J."/>
            <person name="Thomas B.C."/>
            <person name="Singh A."/>
            <person name="Wilkins M.J."/>
            <person name="Karaoz U."/>
            <person name="Brodie E.L."/>
            <person name="Williams K.H."/>
            <person name="Hubbard S.S."/>
            <person name="Banfield J.F."/>
        </authorList>
    </citation>
    <scope>NUCLEOTIDE SEQUENCE [LARGE SCALE GENOMIC DNA]</scope>
</reference>
<dbReference type="InterPro" id="IPR049389">
    <property type="entry name" value="TTHA0281-like"/>
</dbReference>
<dbReference type="STRING" id="1801754.A3D42_03155"/>
<dbReference type="InterPro" id="IPR035069">
    <property type="entry name" value="TTHA1013/TTHA0281-like"/>
</dbReference>
<evidence type="ECO:0000313" key="2">
    <source>
        <dbReference type="Proteomes" id="UP000177777"/>
    </source>
</evidence>
<protein>
    <submittedName>
        <fullName evidence="1">Antitoxin HicB</fullName>
    </submittedName>
</protein>